<evidence type="ECO:0000259" key="2">
    <source>
        <dbReference type="PROSITE" id="PS50943"/>
    </source>
</evidence>
<comment type="caution">
    <text evidence="3">The sequence shown here is derived from an EMBL/GenBank/DDBJ whole genome shotgun (WGS) entry which is preliminary data.</text>
</comment>
<protein>
    <submittedName>
        <fullName evidence="3">XRE family transcriptional regulator</fullName>
    </submittedName>
</protein>
<dbReference type="CDD" id="cd00093">
    <property type="entry name" value="HTH_XRE"/>
    <property type="match status" value="1"/>
</dbReference>
<organism evidence="3 4">
    <name type="scientific">Larsenimonas suaedae</name>
    <dbReference type="NCBI Taxonomy" id="1851019"/>
    <lineage>
        <taxon>Bacteria</taxon>
        <taxon>Pseudomonadati</taxon>
        <taxon>Pseudomonadota</taxon>
        <taxon>Gammaproteobacteria</taxon>
        <taxon>Oceanospirillales</taxon>
        <taxon>Halomonadaceae</taxon>
        <taxon>Larsenimonas</taxon>
    </lineage>
</organism>
<dbReference type="Pfam" id="PF01381">
    <property type="entry name" value="HTH_3"/>
    <property type="match status" value="1"/>
</dbReference>
<keyword evidence="4" id="KW-1185">Reference proteome</keyword>
<dbReference type="SUPFAM" id="SSF51182">
    <property type="entry name" value="RmlC-like cupins"/>
    <property type="match status" value="1"/>
</dbReference>
<keyword evidence="1" id="KW-0238">DNA-binding</keyword>
<dbReference type="EMBL" id="JARWAO010000001">
    <property type="protein sequence ID" value="MDR5894592.1"/>
    <property type="molecule type" value="Genomic_DNA"/>
</dbReference>
<dbReference type="Proteomes" id="UP001269375">
    <property type="component" value="Unassembled WGS sequence"/>
</dbReference>
<name>A0ABU1GRD7_9GAMM</name>
<dbReference type="SUPFAM" id="SSF47413">
    <property type="entry name" value="lambda repressor-like DNA-binding domains"/>
    <property type="match status" value="1"/>
</dbReference>
<dbReference type="CDD" id="cd02209">
    <property type="entry name" value="cupin_XRE_C"/>
    <property type="match status" value="1"/>
</dbReference>
<dbReference type="Gene3D" id="2.60.120.10">
    <property type="entry name" value="Jelly Rolls"/>
    <property type="match status" value="1"/>
</dbReference>
<evidence type="ECO:0000313" key="3">
    <source>
        <dbReference type="EMBL" id="MDR5894592.1"/>
    </source>
</evidence>
<dbReference type="Gene3D" id="1.10.260.40">
    <property type="entry name" value="lambda repressor-like DNA-binding domains"/>
    <property type="match status" value="1"/>
</dbReference>
<dbReference type="InterPro" id="IPR001387">
    <property type="entry name" value="Cro/C1-type_HTH"/>
</dbReference>
<dbReference type="PROSITE" id="PS50943">
    <property type="entry name" value="HTH_CROC1"/>
    <property type="match status" value="1"/>
</dbReference>
<dbReference type="InterPro" id="IPR050807">
    <property type="entry name" value="TransReg_Diox_bact_type"/>
</dbReference>
<reference evidence="3 4" key="1">
    <citation type="submission" date="2023-04" db="EMBL/GenBank/DDBJ databases">
        <title>A long-awaited taxogenomic arrangement of the family Halomonadaceae.</title>
        <authorList>
            <person name="De La Haba R."/>
            <person name="Chuvochina M."/>
            <person name="Wittouck S."/>
            <person name="Arahal D.R."/>
            <person name="Sanchez-Porro C."/>
            <person name="Hugenholtz P."/>
            <person name="Ventosa A."/>
        </authorList>
    </citation>
    <scope>NUCLEOTIDE SEQUENCE [LARGE SCALE GENOMIC DNA]</scope>
    <source>
        <strain evidence="3 4">DSM 22428</strain>
    </source>
</reference>
<dbReference type="PANTHER" id="PTHR46797">
    <property type="entry name" value="HTH-TYPE TRANSCRIPTIONAL REGULATOR"/>
    <property type="match status" value="1"/>
</dbReference>
<sequence length="174" mass="18381">MNTTDTVALGTWLSELRGKKGYSLSGLAEAAGLAKSNLSRIERGQANPTLDTLWRLARALDLPFGTLVAPVIGTLSEQGIEVQLIAQNTTDAPMDLYLMRLPAGAIRTSEPHPVGTRERVTVINGALVTGPLDAPVSLAAGGTHAFDAGQAHHYRALAESEALVEIHYVSRAST</sequence>
<dbReference type="SMART" id="SM00530">
    <property type="entry name" value="HTH_XRE"/>
    <property type="match status" value="1"/>
</dbReference>
<evidence type="ECO:0000313" key="4">
    <source>
        <dbReference type="Proteomes" id="UP001269375"/>
    </source>
</evidence>
<evidence type="ECO:0000256" key="1">
    <source>
        <dbReference type="ARBA" id="ARBA00023125"/>
    </source>
</evidence>
<accession>A0ABU1GRD7</accession>
<dbReference type="InterPro" id="IPR014710">
    <property type="entry name" value="RmlC-like_jellyroll"/>
</dbReference>
<dbReference type="InterPro" id="IPR010982">
    <property type="entry name" value="Lambda_DNA-bd_dom_sf"/>
</dbReference>
<dbReference type="PANTHER" id="PTHR46797:SF1">
    <property type="entry name" value="METHYLPHOSPHONATE SYNTHASE"/>
    <property type="match status" value="1"/>
</dbReference>
<proteinExistence type="predicted"/>
<feature type="domain" description="HTH cro/C1-type" evidence="2">
    <location>
        <begin position="13"/>
        <end position="67"/>
    </location>
</feature>
<dbReference type="RefSeq" id="WP_251593318.1">
    <property type="nucleotide sequence ID" value="NZ_JAMLJI010000002.1"/>
</dbReference>
<gene>
    <name evidence="3" type="ORF">QC825_00730</name>
</gene>
<dbReference type="InterPro" id="IPR011051">
    <property type="entry name" value="RmlC_Cupin_sf"/>
</dbReference>